<gene>
    <name evidence="6" type="ORF">HD842_003323</name>
</gene>
<protein>
    <submittedName>
        <fullName evidence="6">ADP-ribose pyrophosphatase YjhB (NUDIX family)</fullName>
    </submittedName>
</protein>
<dbReference type="PROSITE" id="PS00893">
    <property type="entry name" value="NUDIX_BOX"/>
    <property type="match status" value="1"/>
</dbReference>
<reference evidence="6 7" key="1">
    <citation type="submission" date="2020-08" db="EMBL/GenBank/DDBJ databases">
        <title>The Agave Microbiome: Exploring the role of microbial communities in plant adaptations to desert environments.</title>
        <authorList>
            <person name="Partida-Martinez L.P."/>
        </authorList>
    </citation>
    <scope>NUCLEOTIDE SEQUENCE [LARGE SCALE GENOMIC DNA]</scope>
    <source>
        <strain evidence="6 7">AT3.2</strain>
    </source>
</reference>
<dbReference type="PANTHER" id="PTHR43222:SF2">
    <property type="entry name" value="NUDIX HYDROLASE 23, CHLOROPLASTIC"/>
    <property type="match status" value="1"/>
</dbReference>
<sequence length="193" mass="21959">MKFCSECAHPVVLAIPEGDNRPRYVCTHCNTIHYQNPKLVVGSIPVWERDGELQILLCKRAIEPRYGYWTLPAGFMENEETTEQAAQRETEEEAGANIELGPLFSLLNVAHVHQVHLFYLARLRDLDYAAGIESLDVQLFTEATIPWDDLAFPTIRTTLELFFADRIKVREGGDFGFHSVAVNRPMMAPREPD</sequence>
<evidence type="ECO:0000256" key="4">
    <source>
        <dbReference type="RuleBase" id="RU003476"/>
    </source>
</evidence>
<comment type="caution">
    <text evidence="6">The sequence shown here is derived from an EMBL/GenBank/DDBJ whole genome shotgun (WGS) entry which is preliminary data.</text>
</comment>
<evidence type="ECO:0000256" key="2">
    <source>
        <dbReference type="ARBA" id="ARBA00022801"/>
    </source>
</evidence>
<dbReference type="InterPro" id="IPR015797">
    <property type="entry name" value="NUDIX_hydrolase-like_dom_sf"/>
</dbReference>
<dbReference type="SUPFAM" id="SSF55811">
    <property type="entry name" value="Nudix"/>
    <property type="match status" value="1"/>
</dbReference>
<evidence type="ECO:0000313" key="6">
    <source>
        <dbReference type="EMBL" id="MBB6135165.1"/>
    </source>
</evidence>
<dbReference type="RefSeq" id="WP_183555808.1">
    <property type="nucleotide sequence ID" value="NZ_JACHBX010000003.1"/>
</dbReference>
<dbReference type="Gene3D" id="2.20.70.10">
    <property type="match status" value="1"/>
</dbReference>
<dbReference type="PANTHER" id="PTHR43222">
    <property type="entry name" value="NUDIX HYDROLASE 23"/>
    <property type="match status" value="1"/>
</dbReference>
<feature type="domain" description="Nudix hydrolase" evidence="5">
    <location>
        <begin position="37"/>
        <end position="163"/>
    </location>
</feature>
<dbReference type="Pfam" id="PF00293">
    <property type="entry name" value="NUDIX"/>
    <property type="match status" value="1"/>
</dbReference>
<evidence type="ECO:0000256" key="1">
    <source>
        <dbReference type="ARBA" id="ARBA00001946"/>
    </source>
</evidence>
<keyword evidence="3" id="KW-0460">Magnesium</keyword>
<dbReference type="Proteomes" id="UP000540787">
    <property type="component" value="Unassembled WGS sequence"/>
</dbReference>
<dbReference type="PRINTS" id="PR00502">
    <property type="entry name" value="NUDIXFAMILY"/>
</dbReference>
<comment type="similarity">
    <text evidence="4">Belongs to the Nudix hydrolase family.</text>
</comment>
<dbReference type="EMBL" id="JACHBX010000003">
    <property type="protein sequence ID" value="MBB6135165.1"/>
    <property type="molecule type" value="Genomic_DNA"/>
</dbReference>
<keyword evidence="2 4" id="KW-0378">Hydrolase</keyword>
<dbReference type="InterPro" id="IPR020084">
    <property type="entry name" value="NUDIX_hydrolase_CS"/>
</dbReference>
<proteinExistence type="inferred from homology"/>
<dbReference type="InterPro" id="IPR000086">
    <property type="entry name" value="NUDIX_hydrolase_dom"/>
</dbReference>
<dbReference type="Pfam" id="PF14803">
    <property type="entry name" value="Zn_ribbon_Nudix"/>
    <property type="match status" value="1"/>
</dbReference>
<comment type="cofactor">
    <cofactor evidence="1">
        <name>Mg(2+)</name>
        <dbReference type="ChEBI" id="CHEBI:18420"/>
    </cofactor>
</comment>
<keyword evidence="7" id="KW-1185">Reference proteome</keyword>
<dbReference type="CDD" id="cd04511">
    <property type="entry name" value="NUDIX_Hydrolase"/>
    <property type="match status" value="1"/>
</dbReference>
<dbReference type="InterPro" id="IPR020476">
    <property type="entry name" value="Nudix_hydrolase"/>
</dbReference>
<dbReference type="PROSITE" id="PS51462">
    <property type="entry name" value="NUDIX"/>
    <property type="match status" value="1"/>
</dbReference>
<dbReference type="Gene3D" id="3.90.79.10">
    <property type="entry name" value="Nucleoside Triphosphate Pyrophosphohydrolase"/>
    <property type="match status" value="1"/>
</dbReference>
<evidence type="ECO:0000313" key="7">
    <source>
        <dbReference type="Proteomes" id="UP000540787"/>
    </source>
</evidence>
<accession>A0A7W9X288</accession>
<dbReference type="GO" id="GO:0016787">
    <property type="term" value="F:hydrolase activity"/>
    <property type="evidence" value="ECO:0007669"/>
    <property type="project" value="UniProtKB-KW"/>
</dbReference>
<evidence type="ECO:0000256" key="3">
    <source>
        <dbReference type="ARBA" id="ARBA00022842"/>
    </source>
</evidence>
<evidence type="ECO:0000259" key="5">
    <source>
        <dbReference type="PROSITE" id="PS51462"/>
    </source>
</evidence>
<name>A0A7W9X288_9BURK</name>
<dbReference type="InterPro" id="IPR029401">
    <property type="entry name" value="Nudix_N"/>
</dbReference>
<dbReference type="AlphaFoldDB" id="A0A7W9X288"/>
<organism evidence="6 7">
    <name type="scientific">Massilia aurea</name>
    <dbReference type="NCBI Taxonomy" id="373040"/>
    <lineage>
        <taxon>Bacteria</taxon>
        <taxon>Pseudomonadati</taxon>
        <taxon>Pseudomonadota</taxon>
        <taxon>Betaproteobacteria</taxon>
        <taxon>Burkholderiales</taxon>
        <taxon>Oxalobacteraceae</taxon>
        <taxon>Telluria group</taxon>
        <taxon>Massilia</taxon>
    </lineage>
</organism>